<evidence type="ECO:0000256" key="1">
    <source>
        <dbReference type="ARBA" id="ARBA00023186"/>
    </source>
</evidence>
<organism evidence="2 3">
    <name type="scientific">Azospirillum cavernae</name>
    <dbReference type="NCBI Taxonomy" id="2320860"/>
    <lineage>
        <taxon>Bacteria</taxon>
        <taxon>Pseudomonadati</taxon>
        <taxon>Pseudomonadota</taxon>
        <taxon>Alphaproteobacteria</taxon>
        <taxon>Rhodospirillales</taxon>
        <taxon>Azospirillaceae</taxon>
        <taxon>Azospirillum</taxon>
    </lineage>
</organism>
<dbReference type="InterPro" id="IPR020945">
    <property type="entry name" value="DMSO/NO3_reduct_chaperone"/>
</dbReference>
<dbReference type="SUPFAM" id="SSF89155">
    <property type="entry name" value="TorD-like"/>
    <property type="match status" value="1"/>
</dbReference>
<dbReference type="PANTHER" id="PTHR34227">
    <property type="entry name" value="CHAPERONE PROTEIN YCDY"/>
    <property type="match status" value="1"/>
</dbReference>
<keyword evidence="3" id="KW-1185">Reference proteome</keyword>
<gene>
    <name evidence="2" type="ORF">D3877_07705</name>
</gene>
<dbReference type="Proteomes" id="UP000283458">
    <property type="component" value="Unassembled WGS sequence"/>
</dbReference>
<evidence type="ECO:0000313" key="3">
    <source>
        <dbReference type="Proteomes" id="UP000283458"/>
    </source>
</evidence>
<evidence type="ECO:0000313" key="2">
    <source>
        <dbReference type="EMBL" id="RJF84424.1"/>
    </source>
</evidence>
<dbReference type="PANTHER" id="PTHR34227:SF1">
    <property type="entry name" value="DIMETHYL SULFOXIDE REDUCTASE CHAPERONE-RELATED"/>
    <property type="match status" value="1"/>
</dbReference>
<reference evidence="2 3" key="1">
    <citation type="submission" date="2018-09" db="EMBL/GenBank/DDBJ databases">
        <authorList>
            <person name="Zhu H."/>
        </authorList>
    </citation>
    <scope>NUCLEOTIDE SEQUENCE [LARGE SCALE GENOMIC DNA]</scope>
    <source>
        <strain evidence="2 3">K2W22B-5</strain>
    </source>
</reference>
<accession>A0A418W3B5</accession>
<dbReference type="AlphaFoldDB" id="A0A418W3B5"/>
<dbReference type="InterPro" id="IPR050289">
    <property type="entry name" value="TorD/DmsD_chaperones"/>
</dbReference>
<proteinExistence type="predicted"/>
<name>A0A418W3B5_9PROT</name>
<dbReference type="EMBL" id="QYUL01000001">
    <property type="protein sequence ID" value="RJF84424.1"/>
    <property type="molecule type" value="Genomic_DNA"/>
</dbReference>
<dbReference type="RefSeq" id="WP_119830073.1">
    <property type="nucleotide sequence ID" value="NZ_QYUL01000001.1"/>
</dbReference>
<dbReference type="Pfam" id="PF02613">
    <property type="entry name" value="Nitrate_red_del"/>
    <property type="match status" value="1"/>
</dbReference>
<dbReference type="InterPro" id="IPR036411">
    <property type="entry name" value="TorD-like_sf"/>
</dbReference>
<protein>
    <submittedName>
        <fullName evidence="2">Molecular chaperone TorD</fullName>
    </submittedName>
</protein>
<dbReference type="OrthoDB" id="8526323at2"/>
<sequence>MGEGPLGPFGEALNAAPQSLCHVGWGGFRPVAISADHAVDDTDSVPLAEEELLRARLYGLLARLLRAPPDADLLAGLSAIQGDGGPFGDALDRLASAARDDGAAAVAAEHTILFIGVGGSERLPYASYYLTGFMNEKPLAELRDDMARLGIARADGVSEPEDHLAALFEMMAGLIGGAFGLSDGGPVGLVEQRRFYDRHIGSWAGRFFADLQTSPSARFYRAVGAVGEQFLAVEGRAFDLAA</sequence>
<keyword evidence="1" id="KW-0143">Chaperone</keyword>
<comment type="caution">
    <text evidence="2">The sequence shown here is derived from an EMBL/GenBank/DDBJ whole genome shotgun (WGS) entry which is preliminary data.</text>
</comment>
<dbReference type="Gene3D" id="1.10.3480.10">
    <property type="entry name" value="TorD-like"/>
    <property type="match status" value="1"/>
</dbReference>